<sequence>MSDDSSVLPHIVVVTTGSAGDLFPFLRLALGLRARGHAVTVLAPDMHEELVRHSGLAFHPMPADPAVLNDPDLWHPRRGFGVVWRAMRAGMEAMHAFVAALPPDQPCTLLVHPLAVAHADLCRAERPGIRIVAGFLAPSNLRTVHDLPVLGPFPVPRWMPLALRRWMWRGVEVSAINPVVVPELNAARRLQGRAPVSSYMDEMYSAPDLSVTLFPEWLAARQPDWPSPLVCGDFPLYDPHPDAAIAPALAQFMRAGSAPLIVTHGTGNLQAAAFFASALAAAQRLGRRIVFLTPHRAQVPASLPPTAFWQDYCPLAALLPGAAALVHHGGVGTMAEAMRAGTPQLIVPMAYDQFDNAFRVTALHAGLTLKATSASASASALGDILERLLQSPEIHIGCAAVKARLAAGGSLDGVIDAISKTVSKTGKI</sequence>
<feature type="domain" description="Erythromycin biosynthesis protein CIII-like C-terminal" evidence="2">
    <location>
        <begin position="280"/>
        <end position="402"/>
    </location>
</feature>
<evidence type="ECO:0000313" key="4">
    <source>
        <dbReference type="Proteomes" id="UP000662888"/>
    </source>
</evidence>
<reference evidence="3 4" key="1">
    <citation type="submission" date="2020-11" db="EMBL/GenBank/DDBJ databases">
        <authorList>
            <person name="Sun Q."/>
        </authorList>
    </citation>
    <scope>NUCLEOTIDE SEQUENCE [LARGE SCALE GENOMIC DNA]</scope>
    <source>
        <strain evidence="3 4">P8398</strain>
    </source>
</reference>
<dbReference type="PANTHER" id="PTHR48050">
    <property type="entry name" value="STEROL 3-BETA-GLUCOSYLTRANSFERASE"/>
    <property type="match status" value="1"/>
</dbReference>
<dbReference type="RefSeq" id="WP_206089626.1">
    <property type="nucleotide sequence ID" value="NZ_CP065053.1"/>
</dbReference>
<dbReference type="Proteomes" id="UP000662888">
    <property type="component" value="Chromosome"/>
</dbReference>
<dbReference type="Pfam" id="PF03033">
    <property type="entry name" value="Glyco_transf_28"/>
    <property type="match status" value="1"/>
</dbReference>
<evidence type="ECO:0000313" key="3">
    <source>
        <dbReference type="EMBL" id="QPI50024.1"/>
    </source>
</evidence>
<evidence type="ECO:0000259" key="1">
    <source>
        <dbReference type="Pfam" id="PF03033"/>
    </source>
</evidence>
<organism evidence="3 4">
    <name type="scientific">Massilia antarctica</name>
    <dbReference type="NCBI Taxonomy" id="2765360"/>
    <lineage>
        <taxon>Bacteria</taxon>
        <taxon>Pseudomonadati</taxon>
        <taxon>Pseudomonadota</taxon>
        <taxon>Betaproteobacteria</taxon>
        <taxon>Burkholderiales</taxon>
        <taxon>Oxalobacteraceae</taxon>
        <taxon>Telluria group</taxon>
        <taxon>Massilia</taxon>
    </lineage>
</organism>
<protein>
    <submittedName>
        <fullName evidence="3">Glycosyltransferase</fullName>
    </submittedName>
</protein>
<accession>A0AA48WEB2</accession>
<dbReference type="Pfam" id="PF06722">
    <property type="entry name" value="EryCIII-like_C"/>
    <property type="match status" value="1"/>
</dbReference>
<dbReference type="Gene3D" id="3.40.50.2000">
    <property type="entry name" value="Glycogen Phosphorylase B"/>
    <property type="match status" value="2"/>
</dbReference>
<dbReference type="InterPro" id="IPR050426">
    <property type="entry name" value="Glycosyltransferase_28"/>
</dbReference>
<keyword evidence="4" id="KW-1185">Reference proteome</keyword>
<name>A0AA48WEB2_9BURK</name>
<gene>
    <name evidence="3" type="ORF">IV454_32295</name>
</gene>
<dbReference type="SUPFAM" id="SSF53756">
    <property type="entry name" value="UDP-Glycosyltransferase/glycogen phosphorylase"/>
    <property type="match status" value="1"/>
</dbReference>
<evidence type="ECO:0000259" key="2">
    <source>
        <dbReference type="Pfam" id="PF06722"/>
    </source>
</evidence>
<dbReference type="PANTHER" id="PTHR48050:SF13">
    <property type="entry name" value="STEROL 3-BETA-GLUCOSYLTRANSFERASE UGT80A2"/>
    <property type="match status" value="1"/>
</dbReference>
<feature type="domain" description="Glycosyltransferase family 28 N-terminal" evidence="1">
    <location>
        <begin position="11"/>
        <end position="76"/>
    </location>
</feature>
<dbReference type="EMBL" id="CP065053">
    <property type="protein sequence ID" value="QPI50024.1"/>
    <property type="molecule type" value="Genomic_DNA"/>
</dbReference>
<proteinExistence type="predicted"/>
<dbReference type="InterPro" id="IPR010610">
    <property type="entry name" value="EryCIII-like_C"/>
</dbReference>
<dbReference type="InterPro" id="IPR004276">
    <property type="entry name" value="GlycoTrans_28_N"/>
</dbReference>